<comment type="similarity">
    <text evidence="2 6">Belongs to the SURF1 family.</text>
</comment>
<comment type="caution">
    <text evidence="7">The sequence shown here is derived from an EMBL/GenBank/DDBJ whole genome shotgun (WGS) entry which is preliminary data.</text>
</comment>
<evidence type="ECO:0000256" key="5">
    <source>
        <dbReference type="ARBA" id="ARBA00023136"/>
    </source>
</evidence>
<dbReference type="AlphaFoldDB" id="A0A6A7Y5B4"/>
<dbReference type="Proteomes" id="UP000332515">
    <property type="component" value="Unassembled WGS sequence"/>
</dbReference>
<dbReference type="PANTHER" id="PTHR23427:SF2">
    <property type="entry name" value="SURFEIT LOCUS PROTEIN 1"/>
    <property type="match status" value="1"/>
</dbReference>
<dbReference type="Pfam" id="PF02104">
    <property type="entry name" value="SURF1"/>
    <property type="match status" value="1"/>
</dbReference>
<evidence type="ECO:0000256" key="2">
    <source>
        <dbReference type="ARBA" id="ARBA00007165"/>
    </source>
</evidence>
<dbReference type="EMBL" id="VWNA01000001">
    <property type="protein sequence ID" value="MQT13905.1"/>
    <property type="molecule type" value="Genomic_DNA"/>
</dbReference>
<evidence type="ECO:0000256" key="3">
    <source>
        <dbReference type="ARBA" id="ARBA00022692"/>
    </source>
</evidence>
<evidence type="ECO:0000256" key="1">
    <source>
        <dbReference type="ARBA" id="ARBA00004370"/>
    </source>
</evidence>
<reference evidence="7 8" key="1">
    <citation type="submission" date="2019-09" db="EMBL/GenBank/DDBJ databases">
        <title>Segnochrobactrum spirostomi gen. nov., sp. nov., isolated from the ciliate Spirostomum cf. yagiui and description of a novel family, Segnochrobactraceae fam. nov. within the order Rhizobiales of the class Alphaproteobacteria.</title>
        <authorList>
            <person name="Akter S."/>
            <person name="Shazib S.U.A."/>
            <person name="Shin M.K."/>
        </authorList>
    </citation>
    <scope>NUCLEOTIDE SEQUENCE [LARGE SCALE GENOMIC DNA]</scope>
    <source>
        <strain evidence="7 8">Sp-1</strain>
    </source>
</reference>
<protein>
    <recommendedName>
        <fullName evidence="6">SURF1-like protein</fullName>
    </recommendedName>
</protein>
<keyword evidence="5 6" id="KW-0472">Membrane</keyword>
<evidence type="ECO:0000313" key="8">
    <source>
        <dbReference type="Proteomes" id="UP000332515"/>
    </source>
</evidence>
<dbReference type="GO" id="GO:0005886">
    <property type="term" value="C:plasma membrane"/>
    <property type="evidence" value="ECO:0007669"/>
    <property type="project" value="UniProtKB-SubCell"/>
</dbReference>
<sequence>MVAVAATGRIRSVIVPILFAVVGCAILVSLGFWQLHRLAWKEALIHAVETRIGAPAVPAPGPEMWQPFDIDRFDYQHVALRGRFGTDEVHVYTVLSDPHGSLSGQGYWIVTPFVTDGGWRVFVNRGFVPGDGKGPAAYPPPPPGDVALDGVLRGAEQAGTFTPKASPETRLFFVRDPVEISAALGLKDRPVAPYTVDATSAFTPPGGVPQAGETRTIFPNSHLQYALTWFGLAIGLVGVMVAFVWRRLHGTT</sequence>
<dbReference type="InterPro" id="IPR002994">
    <property type="entry name" value="Surf1/Shy1"/>
</dbReference>
<proteinExistence type="inferred from homology"/>
<comment type="subcellular location">
    <subcellularLocation>
        <location evidence="6">Cell membrane</location>
        <topology evidence="6">Multi-pass membrane protein</topology>
    </subcellularLocation>
    <subcellularLocation>
        <location evidence="1">Membrane</location>
    </subcellularLocation>
</comment>
<name>A0A6A7Y5B4_9HYPH</name>
<dbReference type="RefSeq" id="WP_153483469.1">
    <property type="nucleotide sequence ID" value="NZ_VWNA01000001.1"/>
</dbReference>
<keyword evidence="6" id="KW-1003">Cell membrane</keyword>
<keyword evidence="3 6" id="KW-0812">Transmembrane</keyword>
<keyword evidence="4 6" id="KW-1133">Transmembrane helix</keyword>
<dbReference type="CDD" id="cd06662">
    <property type="entry name" value="SURF1"/>
    <property type="match status" value="1"/>
</dbReference>
<gene>
    <name evidence="7" type="ORF">F0357_14915</name>
</gene>
<evidence type="ECO:0000313" key="7">
    <source>
        <dbReference type="EMBL" id="MQT13905.1"/>
    </source>
</evidence>
<organism evidence="7 8">
    <name type="scientific">Segnochrobactrum spirostomi</name>
    <dbReference type="NCBI Taxonomy" id="2608987"/>
    <lineage>
        <taxon>Bacteria</taxon>
        <taxon>Pseudomonadati</taxon>
        <taxon>Pseudomonadota</taxon>
        <taxon>Alphaproteobacteria</taxon>
        <taxon>Hyphomicrobiales</taxon>
        <taxon>Segnochrobactraceae</taxon>
        <taxon>Segnochrobactrum</taxon>
    </lineage>
</organism>
<feature type="transmembrane region" description="Helical" evidence="6">
    <location>
        <begin position="12"/>
        <end position="33"/>
    </location>
</feature>
<accession>A0A6A7Y5B4</accession>
<dbReference type="InterPro" id="IPR045214">
    <property type="entry name" value="Surf1/Surf4"/>
</dbReference>
<evidence type="ECO:0000256" key="4">
    <source>
        <dbReference type="ARBA" id="ARBA00022989"/>
    </source>
</evidence>
<feature type="transmembrane region" description="Helical" evidence="6">
    <location>
        <begin position="225"/>
        <end position="245"/>
    </location>
</feature>
<evidence type="ECO:0000256" key="6">
    <source>
        <dbReference type="RuleBase" id="RU363076"/>
    </source>
</evidence>
<dbReference type="PROSITE" id="PS50895">
    <property type="entry name" value="SURF1"/>
    <property type="match status" value="1"/>
</dbReference>
<keyword evidence="8" id="KW-1185">Reference proteome</keyword>
<dbReference type="PANTHER" id="PTHR23427">
    <property type="entry name" value="SURFEIT LOCUS PROTEIN"/>
    <property type="match status" value="1"/>
</dbReference>